<feature type="region of interest" description="Disordered" evidence="1">
    <location>
        <begin position="1"/>
        <end position="114"/>
    </location>
</feature>
<evidence type="ECO:0000256" key="1">
    <source>
        <dbReference type="SAM" id="MobiDB-lite"/>
    </source>
</evidence>
<dbReference type="AlphaFoldDB" id="A0A7N2RDW8"/>
<dbReference type="Gramene" id="QL11p052226:mrna">
    <property type="protein sequence ID" value="QL11p052226:mrna"/>
    <property type="gene ID" value="QL11p052226"/>
</dbReference>
<accession>A0A7N2RDW8</accession>
<organism evidence="2 3">
    <name type="scientific">Quercus lobata</name>
    <name type="common">Valley oak</name>
    <dbReference type="NCBI Taxonomy" id="97700"/>
    <lineage>
        <taxon>Eukaryota</taxon>
        <taxon>Viridiplantae</taxon>
        <taxon>Streptophyta</taxon>
        <taxon>Embryophyta</taxon>
        <taxon>Tracheophyta</taxon>
        <taxon>Spermatophyta</taxon>
        <taxon>Magnoliopsida</taxon>
        <taxon>eudicotyledons</taxon>
        <taxon>Gunneridae</taxon>
        <taxon>Pentapetalae</taxon>
        <taxon>rosids</taxon>
        <taxon>fabids</taxon>
        <taxon>Fagales</taxon>
        <taxon>Fagaceae</taxon>
        <taxon>Quercus</taxon>
    </lineage>
</organism>
<evidence type="ECO:0000313" key="3">
    <source>
        <dbReference type="Proteomes" id="UP000594261"/>
    </source>
</evidence>
<dbReference type="EMBL" id="LRBV02000011">
    <property type="status" value="NOT_ANNOTATED_CDS"/>
    <property type="molecule type" value="Genomic_DNA"/>
</dbReference>
<dbReference type="Proteomes" id="UP000594261">
    <property type="component" value="Chromosome 11"/>
</dbReference>
<proteinExistence type="predicted"/>
<reference evidence="2 3" key="1">
    <citation type="journal article" date="2016" name="G3 (Bethesda)">
        <title>First Draft Assembly and Annotation of the Genome of a California Endemic Oak Quercus lobata Nee (Fagaceae).</title>
        <authorList>
            <person name="Sork V.L."/>
            <person name="Fitz-Gibbon S.T."/>
            <person name="Puiu D."/>
            <person name="Crepeau M."/>
            <person name="Gugger P.F."/>
            <person name="Sherman R."/>
            <person name="Stevens K."/>
            <person name="Langley C.H."/>
            <person name="Pellegrini M."/>
            <person name="Salzberg S.L."/>
        </authorList>
    </citation>
    <scope>NUCLEOTIDE SEQUENCE [LARGE SCALE GENOMIC DNA]</scope>
    <source>
        <strain evidence="2 3">cv. SW786</strain>
    </source>
</reference>
<dbReference type="InParanoid" id="A0A7N2RDW8"/>
<dbReference type="EnsemblPlants" id="QL11p052226:mrna">
    <property type="protein sequence ID" value="QL11p052226:mrna"/>
    <property type="gene ID" value="QL11p052226"/>
</dbReference>
<feature type="compositionally biased region" description="Low complexity" evidence="1">
    <location>
        <begin position="10"/>
        <end position="25"/>
    </location>
</feature>
<protein>
    <submittedName>
        <fullName evidence="2">Uncharacterized protein</fullName>
    </submittedName>
</protein>
<feature type="compositionally biased region" description="Pro residues" evidence="1">
    <location>
        <begin position="26"/>
        <end position="35"/>
    </location>
</feature>
<evidence type="ECO:0000313" key="2">
    <source>
        <dbReference type="EnsemblPlants" id="QL11p052226:mrna"/>
    </source>
</evidence>
<sequence>MSLPTKRSATSTTSNNNNSSSSSNPNPNPTSPPPFSAMKKAKSQAAALDPKNGLHHQDFNNSNNNNSDVVFDPSSMSVDDDFKPHDSSAPSPSPAPPRAVAANLSRKKAQPPQPPKKLVIKLLKDRRFVLIGVGMWPLLINAQDLCPNTRHQGNGVYLINTKALSYRYKLNNIVAVRS</sequence>
<feature type="compositionally biased region" description="Low complexity" evidence="1">
    <location>
        <begin position="59"/>
        <end position="71"/>
    </location>
</feature>
<reference evidence="2" key="2">
    <citation type="submission" date="2021-01" db="UniProtKB">
        <authorList>
            <consortium name="EnsemblPlants"/>
        </authorList>
    </citation>
    <scope>IDENTIFICATION</scope>
</reference>
<name>A0A7N2RDW8_QUELO</name>
<keyword evidence="3" id="KW-1185">Reference proteome</keyword>